<organism evidence="1 2">
    <name type="scientific">Rhodoblastus acidophilus</name>
    <name type="common">Rhodopseudomonas acidophila</name>
    <dbReference type="NCBI Taxonomy" id="1074"/>
    <lineage>
        <taxon>Bacteria</taxon>
        <taxon>Pseudomonadati</taxon>
        <taxon>Pseudomonadota</taxon>
        <taxon>Alphaproteobacteria</taxon>
        <taxon>Hyphomicrobiales</taxon>
        <taxon>Rhodoblastaceae</taxon>
        <taxon>Rhodoblastus</taxon>
    </lineage>
</organism>
<keyword evidence="2" id="KW-1185">Reference proteome</keyword>
<dbReference type="Proteomes" id="UP000198418">
    <property type="component" value="Unassembled WGS sequence"/>
</dbReference>
<evidence type="ECO:0000313" key="1">
    <source>
        <dbReference type="EMBL" id="SNB60000.1"/>
    </source>
</evidence>
<protein>
    <submittedName>
        <fullName evidence="1">Uncharacterized protein</fullName>
    </submittedName>
</protein>
<dbReference type="RefSeq" id="WP_088519154.1">
    <property type="nucleotide sequence ID" value="NZ_FYDG01000001.1"/>
</dbReference>
<reference evidence="2" key="1">
    <citation type="submission" date="2017-06" db="EMBL/GenBank/DDBJ databases">
        <authorList>
            <person name="Varghese N."/>
            <person name="Submissions S."/>
        </authorList>
    </citation>
    <scope>NUCLEOTIDE SEQUENCE [LARGE SCALE GENOMIC DNA]</scope>
    <source>
        <strain evidence="2">DSM 137</strain>
    </source>
</reference>
<sequence>MTNIAVRLQAIDALLQKVEALQIEKLVADIGAAIRRPTVSGALEALEEGAADGAAIAALIPGGAAVAAELGLAATVLGLLDEAVKAIPLAPDFGLRLAALHIHAPALIAVHHGPVEPIFGENDGPERVFGFTPDP</sequence>
<dbReference type="EMBL" id="FYDG01000001">
    <property type="protein sequence ID" value="SNB60000.1"/>
    <property type="molecule type" value="Genomic_DNA"/>
</dbReference>
<proteinExistence type="predicted"/>
<accession>A0A212QKT6</accession>
<gene>
    <name evidence="1" type="ORF">SAMN06265338_101714</name>
</gene>
<dbReference type="AlphaFoldDB" id="A0A212QKT6"/>
<name>A0A212QKT6_RHOAC</name>
<evidence type="ECO:0000313" key="2">
    <source>
        <dbReference type="Proteomes" id="UP000198418"/>
    </source>
</evidence>